<dbReference type="RefSeq" id="WP_067481241.1">
    <property type="nucleotide sequence ID" value="NZ_LWMN01000001.1"/>
</dbReference>
<gene>
    <name evidence="3" type="ORF">A6E74_01950</name>
</gene>
<feature type="signal peptide" evidence="1">
    <location>
        <begin position="1"/>
        <end position="25"/>
    </location>
</feature>
<keyword evidence="4" id="KW-1185">Reference proteome</keyword>
<reference evidence="3 4" key="1">
    <citation type="submission" date="2016-04" db="EMBL/GenBank/DDBJ databases">
        <title>Draft genome of an Enterococcus thailandicus strain isolated from bovine feces.</title>
        <authorList>
            <person name="Beukers A.G."/>
            <person name="Zaheer R."/>
            <person name="Goji N."/>
            <person name="Cook S.R."/>
            <person name="Amoako K."/>
            <person name="Chaves A.V."/>
            <person name="Ward M.P."/>
            <person name="Mcallister T.A."/>
        </authorList>
    </citation>
    <scope>NUCLEOTIDE SEQUENCE [LARGE SCALE GENOMIC DNA]</scope>
    <source>
        <strain evidence="3 4">F0711D 46</strain>
    </source>
</reference>
<evidence type="ECO:0000313" key="3">
    <source>
        <dbReference type="EMBL" id="OAQ57157.1"/>
    </source>
</evidence>
<dbReference type="AlphaFoldDB" id="A0A179EVD3"/>
<dbReference type="InterPro" id="IPR027994">
    <property type="entry name" value="WxL_dom"/>
</dbReference>
<proteinExistence type="predicted"/>
<name>A0A179EVD3_ENTTH</name>
<accession>A0A179EVD3</accession>
<keyword evidence="1" id="KW-0732">Signal</keyword>
<evidence type="ECO:0000256" key="1">
    <source>
        <dbReference type="SAM" id="SignalP"/>
    </source>
</evidence>
<comment type="caution">
    <text evidence="3">The sequence shown here is derived from an EMBL/GenBank/DDBJ whole genome shotgun (WGS) entry which is preliminary data.</text>
</comment>
<feature type="domain" description="WxL" evidence="2">
    <location>
        <begin position="40"/>
        <end position="189"/>
    </location>
</feature>
<sequence>MKKAIMGIVLSATLLSATAGATVYAADIDQKDTTGEVGFKAPDTGALTLVEAADLDFGMHEISATDQNYTTESDTFSKVQDLRGTEAGWALQVSEAGQFKNNTHELTNAQITLVSPTIDTSSTAVAHEKAGVVLKNTNEAAVIMDAQTGEGNGLAIEDFAKGAASLSVPGATVKVAGQYTTTLNWVLTDGVANN</sequence>
<dbReference type="Pfam" id="PF13731">
    <property type="entry name" value="WxL"/>
    <property type="match status" value="1"/>
</dbReference>
<dbReference type="Proteomes" id="UP000078516">
    <property type="component" value="Unassembled WGS sequence"/>
</dbReference>
<evidence type="ECO:0000259" key="2">
    <source>
        <dbReference type="Pfam" id="PF13731"/>
    </source>
</evidence>
<protein>
    <recommendedName>
        <fullName evidence="2">WxL domain-containing protein</fullName>
    </recommendedName>
</protein>
<feature type="chain" id="PRO_5008100962" description="WxL domain-containing protein" evidence="1">
    <location>
        <begin position="26"/>
        <end position="194"/>
    </location>
</feature>
<dbReference type="EMBL" id="LWMN01000001">
    <property type="protein sequence ID" value="OAQ57157.1"/>
    <property type="molecule type" value="Genomic_DNA"/>
</dbReference>
<evidence type="ECO:0000313" key="4">
    <source>
        <dbReference type="Proteomes" id="UP000078516"/>
    </source>
</evidence>
<organism evidence="3 4">
    <name type="scientific">Enterococcus thailandicus</name>
    <dbReference type="NCBI Taxonomy" id="417368"/>
    <lineage>
        <taxon>Bacteria</taxon>
        <taxon>Bacillati</taxon>
        <taxon>Bacillota</taxon>
        <taxon>Bacilli</taxon>
        <taxon>Lactobacillales</taxon>
        <taxon>Enterococcaceae</taxon>
        <taxon>Enterococcus</taxon>
    </lineage>
</organism>